<accession>A0ABU6ZPK9</accession>
<evidence type="ECO:0000259" key="11">
    <source>
        <dbReference type="Pfam" id="PF14380"/>
    </source>
</evidence>
<evidence type="ECO:0000256" key="1">
    <source>
        <dbReference type="ARBA" id="ARBA00004167"/>
    </source>
</evidence>
<evidence type="ECO:0000256" key="9">
    <source>
        <dbReference type="SAM" id="Phobius"/>
    </source>
</evidence>
<keyword evidence="4" id="KW-0547">Nucleotide-binding</keyword>
<keyword evidence="13" id="KW-1185">Reference proteome</keyword>
<dbReference type="InterPro" id="IPR025287">
    <property type="entry name" value="WAK_GUB"/>
</dbReference>
<feature type="transmembrane region" description="Helical" evidence="9">
    <location>
        <begin position="236"/>
        <end position="260"/>
    </location>
</feature>
<dbReference type="Pfam" id="PF13947">
    <property type="entry name" value="GUB_WAK_bind"/>
    <property type="match status" value="1"/>
</dbReference>
<comment type="catalytic activity">
    <reaction evidence="8">
        <text>L-seryl-[protein] + ATP = O-phospho-L-seryl-[protein] + ADP + H(+)</text>
        <dbReference type="Rhea" id="RHEA:17989"/>
        <dbReference type="Rhea" id="RHEA-COMP:9863"/>
        <dbReference type="Rhea" id="RHEA-COMP:11604"/>
        <dbReference type="ChEBI" id="CHEBI:15378"/>
        <dbReference type="ChEBI" id="CHEBI:29999"/>
        <dbReference type="ChEBI" id="CHEBI:30616"/>
        <dbReference type="ChEBI" id="CHEBI:83421"/>
        <dbReference type="ChEBI" id="CHEBI:456216"/>
        <dbReference type="EC" id="2.7.11.1"/>
    </reaction>
</comment>
<dbReference type="EMBL" id="JASCZI010272948">
    <property type="protein sequence ID" value="MED6223891.1"/>
    <property type="molecule type" value="Genomic_DNA"/>
</dbReference>
<organism evidence="12 13">
    <name type="scientific">Stylosanthes scabra</name>
    <dbReference type="NCBI Taxonomy" id="79078"/>
    <lineage>
        <taxon>Eukaryota</taxon>
        <taxon>Viridiplantae</taxon>
        <taxon>Streptophyta</taxon>
        <taxon>Embryophyta</taxon>
        <taxon>Tracheophyta</taxon>
        <taxon>Spermatophyta</taxon>
        <taxon>Magnoliopsida</taxon>
        <taxon>eudicotyledons</taxon>
        <taxon>Gunneridae</taxon>
        <taxon>Pentapetalae</taxon>
        <taxon>rosids</taxon>
        <taxon>fabids</taxon>
        <taxon>Fabales</taxon>
        <taxon>Fabaceae</taxon>
        <taxon>Papilionoideae</taxon>
        <taxon>50 kb inversion clade</taxon>
        <taxon>dalbergioids sensu lato</taxon>
        <taxon>Dalbergieae</taxon>
        <taxon>Pterocarpus clade</taxon>
        <taxon>Stylosanthes</taxon>
    </lineage>
</organism>
<evidence type="ECO:0000256" key="3">
    <source>
        <dbReference type="ARBA" id="ARBA00022729"/>
    </source>
</evidence>
<evidence type="ECO:0000256" key="2">
    <source>
        <dbReference type="ARBA" id="ARBA00012513"/>
    </source>
</evidence>
<dbReference type="Proteomes" id="UP001341840">
    <property type="component" value="Unassembled WGS sequence"/>
</dbReference>
<dbReference type="InterPro" id="IPR032872">
    <property type="entry name" value="WAK_assoc_C"/>
</dbReference>
<evidence type="ECO:0000256" key="4">
    <source>
        <dbReference type="ARBA" id="ARBA00022741"/>
    </source>
</evidence>
<keyword evidence="9" id="KW-1133">Transmembrane helix</keyword>
<proteinExistence type="predicted"/>
<dbReference type="Gene3D" id="3.30.200.20">
    <property type="entry name" value="Phosphorylase Kinase, domain 1"/>
    <property type="match status" value="1"/>
</dbReference>
<keyword evidence="3" id="KW-0732">Signal</keyword>
<feature type="domain" description="Wall-associated receptor kinase C-terminal" evidence="11">
    <location>
        <begin position="130"/>
        <end position="222"/>
    </location>
</feature>
<comment type="caution">
    <text evidence="12">The sequence shown here is derived from an EMBL/GenBank/DDBJ whole genome shotgun (WGS) entry which is preliminary data.</text>
</comment>
<evidence type="ECO:0000256" key="7">
    <source>
        <dbReference type="ARBA" id="ARBA00047899"/>
    </source>
</evidence>
<keyword evidence="5" id="KW-0067">ATP-binding</keyword>
<comment type="catalytic activity">
    <reaction evidence="7">
        <text>L-threonyl-[protein] + ATP = O-phospho-L-threonyl-[protein] + ADP + H(+)</text>
        <dbReference type="Rhea" id="RHEA:46608"/>
        <dbReference type="Rhea" id="RHEA-COMP:11060"/>
        <dbReference type="Rhea" id="RHEA-COMP:11605"/>
        <dbReference type="ChEBI" id="CHEBI:15378"/>
        <dbReference type="ChEBI" id="CHEBI:30013"/>
        <dbReference type="ChEBI" id="CHEBI:30616"/>
        <dbReference type="ChEBI" id="CHEBI:61977"/>
        <dbReference type="ChEBI" id="CHEBI:456216"/>
        <dbReference type="EC" id="2.7.11.1"/>
    </reaction>
</comment>
<sequence>MATTVLSVNPKFLACTPRSCGNGVNIKYPFWIPYELDSFCGYPHCEITCKDKNPILKASNYDLLVKDINYSSSSFTAANTAVYEQKCPAPMHNYSFDQLPFTYSSENYNLSFFYNCTKKPIDYPTYEVDCAENATHNSFAVFHKEALEHINYSMNECQFMVNVPLNMNAVTNFSSLLRMNYTEILMMGFILNWTALDCQYCEKSGGRCGFDGDQFLCFCKDKSYLKSCGHGNHREWLVVVIVAASVVGVLVLAMVAFLFYRRKKKTSYGMPSHPSSLKDTDKTSQYNGPQLHGSPPTAWHYASSDAAGLLATCFTCKSLRIKGNRDIETFLENHGVLTLKRYKFSDVKKMTNSFKVKLGQGGFGTVYKGKLPNVLL</sequence>
<keyword evidence="9" id="KW-0472">Membrane</keyword>
<feature type="domain" description="Wall-associated receptor kinase galacturonan-binding" evidence="10">
    <location>
        <begin position="15"/>
        <end position="78"/>
    </location>
</feature>
<keyword evidence="9" id="KW-0812">Transmembrane</keyword>
<keyword evidence="6" id="KW-0325">Glycoprotein</keyword>
<evidence type="ECO:0000259" key="10">
    <source>
        <dbReference type="Pfam" id="PF13947"/>
    </source>
</evidence>
<gene>
    <name evidence="12" type="ORF">PIB30_078533</name>
</gene>
<evidence type="ECO:0000313" key="12">
    <source>
        <dbReference type="EMBL" id="MED6223891.1"/>
    </source>
</evidence>
<dbReference type="PANTHER" id="PTHR46008">
    <property type="entry name" value="LEAF RUST 10 DISEASE-RESISTANCE LOCUS RECEPTOR-LIKE PROTEIN KINASE-LIKE 1.4"/>
    <property type="match status" value="1"/>
</dbReference>
<dbReference type="PANTHER" id="PTHR46008:SF20">
    <property type="entry name" value="PROTEIN KINASE DOMAIN-CONTAINING PROTEIN"/>
    <property type="match status" value="1"/>
</dbReference>
<dbReference type="EC" id="2.7.11.1" evidence="2"/>
<protein>
    <recommendedName>
        <fullName evidence="2">non-specific serine/threonine protein kinase</fullName>
        <ecNumber evidence="2">2.7.11.1</ecNumber>
    </recommendedName>
</protein>
<comment type="subcellular location">
    <subcellularLocation>
        <location evidence="1">Membrane</location>
        <topology evidence="1">Single-pass membrane protein</topology>
    </subcellularLocation>
</comment>
<reference evidence="12 13" key="1">
    <citation type="journal article" date="2023" name="Plants (Basel)">
        <title>Bridging the Gap: Combining Genomics and Transcriptomics Approaches to Understand Stylosanthes scabra, an Orphan Legume from the Brazilian Caatinga.</title>
        <authorList>
            <person name="Ferreira-Neto J.R.C."/>
            <person name="da Silva M.D."/>
            <person name="Binneck E."/>
            <person name="de Melo N.F."/>
            <person name="da Silva R.H."/>
            <person name="de Melo A.L.T.M."/>
            <person name="Pandolfi V."/>
            <person name="Bustamante F.O."/>
            <person name="Brasileiro-Vidal A.C."/>
            <person name="Benko-Iseppon A.M."/>
        </authorList>
    </citation>
    <scope>NUCLEOTIDE SEQUENCE [LARGE SCALE GENOMIC DNA]</scope>
    <source>
        <tissue evidence="12">Leaves</tissue>
    </source>
</reference>
<evidence type="ECO:0000256" key="5">
    <source>
        <dbReference type="ARBA" id="ARBA00022840"/>
    </source>
</evidence>
<evidence type="ECO:0000256" key="6">
    <source>
        <dbReference type="ARBA" id="ARBA00023180"/>
    </source>
</evidence>
<evidence type="ECO:0000313" key="13">
    <source>
        <dbReference type="Proteomes" id="UP001341840"/>
    </source>
</evidence>
<evidence type="ECO:0000256" key="8">
    <source>
        <dbReference type="ARBA" id="ARBA00048679"/>
    </source>
</evidence>
<name>A0ABU6ZPK9_9FABA</name>
<dbReference type="Pfam" id="PF14380">
    <property type="entry name" value="WAK_assoc"/>
    <property type="match status" value="1"/>
</dbReference>